<evidence type="ECO:0000313" key="1">
    <source>
        <dbReference type="EMBL" id="TQS45871.1"/>
    </source>
</evidence>
<dbReference type="OrthoDB" id="10017035at2"/>
<dbReference type="AlphaFoldDB" id="A0A545AX66"/>
<reference evidence="1 2" key="1">
    <citation type="submission" date="2019-07" db="EMBL/GenBank/DDBJ databases">
        <title>Cryptosporangium phraense sp. nov., isolated from plant litter.</title>
        <authorList>
            <person name="Suriyachadkun C."/>
        </authorList>
    </citation>
    <scope>NUCLEOTIDE SEQUENCE [LARGE SCALE GENOMIC DNA]</scope>
    <source>
        <strain evidence="1 2">A-T 5661</strain>
    </source>
</reference>
<protein>
    <submittedName>
        <fullName evidence="1">Uncharacterized protein</fullName>
    </submittedName>
</protein>
<gene>
    <name evidence="1" type="ORF">FL583_05035</name>
</gene>
<sequence>MVGGGALRAMLRCRDERSAGPVDGNETVSEALEAFETLHEKSQVISMLTGNRNHPVRLAARRVREPMLPLRDDLIAGSTLSDDEVRELVTQHREGRNQLIQAAQTYLGVTDRLR</sequence>
<dbReference type="EMBL" id="VIRS01000003">
    <property type="protein sequence ID" value="TQS45871.1"/>
    <property type="molecule type" value="Genomic_DNA"/>
</dbReference>
<name>A0A545AX66_9ACTN</name>
<dbReference type="InParanoid" id="A0A545AX66"/>
<keyword evidence="2" id="KW-1185">Reference proteome</keyword>
<evidence type="ECO:0000313" key="2">
    <source>
        <dbReference type="Proteomes" id="UP000317982"/>
    </source>
</evidence>
<dbReference type="Proteomes" id="UP000317982">
    <property type="component" value="Unassembled WGS sequence"/>
</dbReference>
<organism evidence="1 2">
    <name type="scientific">Cryptosporangium phraense</name>
    <dbReference type="NCBI Taxonomy" id="2593070"/>
    <lineage>
        <taxon>Bacteria</taxon>
        <taxon>Bacillati</taxon>
        <taxon>Actinomycetota</taxon>
        <taxon>Actinomycetes</taxon>
        <taxon>Cryptosporangiales</taxon>
        <taxon>Cryptosporangiaceae</taxon>
        <taxon>Cryptosporangium</taxon>
    </lineage>
</organism>
<proteinExistence type="predicted"/>
<comment type="caution">
    <text evidence="1">The sequence shown here is derived from an EMBL/GenBank/DDBJ whole genome shotgun (WGS) entry which is preliminary data.</text>
</comment>
<accession>A0A545AX66</accession>
<dbReference type="RefSeq" id="WP_142703278.1">
    <property type="nucleotide sequence ID" value="NZ_VIRS01000003.1"/>
</dbReference>